<name>A0AAI9SWR3_9ASCO</name>
<feature type="region of interest" description="Disordered" evidence="2">
    <location>
        <begin position="142"/>
        <end position="170"/>
    </location>
</feature>
<dbReference type="InterPro" id="IPR024527">
    <property type="entry name" value="Eisosome1"/>
</dbReference>
<dbReference type="AlphaFoldDB" id="A0AAI9SWR3"/>
<feature type="compositionally biased region" description="Basic and acidic residues" evidence="2">
    <location>
        <begin position="795"/>
        <end position="809"/>
    </location>
</feature>
<protein>
    <submittedName>
        <fullName evidence="3">EIS1</fullName>
    </submittedName>
</protein>
<feature type="compositionally biased region" description="Low complexity" evidence="2">
    <location>
        <begin position="100"/>
        <end position="111"/>
    </location>
</feature>
<evidence type="ECO:0000256" key="1">
    <source>
        <dbReference type="ARBA" id="ARBA00008528"/>
    </source>
</evidence>
<dbReference type="PANTHER" id="PTHR28298">
    <property type="entry name" value="EISOSOME PROTEIN 1"/>
    <property type="match status" value="1"/>
</dbReference>
<feature type="compositionally biased region" description="Basic and acidic residues" evidence="2">
    <location>
        <begin position="868"/>
        <end position="884"/>
    </location>
</feature>
<feature type="compositionally biased region" description="Low complexity" evidence="2">
    <location>
        <begin position="780"/>
        <end position="794"/>
    </location>
</feature>
<gene>
    <name evidence="3" type="ORF">KGF56_003232</name>
</gene>
<evidence type="ECO:0000313" key="3">
    <source>
        <dbReference type="EMBL" id="KAI3403965.2"/>
    </source>
</evidence>
<reference evidence="3" key="1">
    <citation type="journal article" date="2022" name="DNA Res.">
        <title>Genome analysis of five recently described species of the CUG-Ser clade uncovers Candida theae as a new hybrid lineage with pathogenic potential in the Candida parapsilosis species complex.</title>
        <authorList>
            <person name="Mixao V."/>
            <person name="Del Olmo V."/>
            <person name="Hegedusova E."/>
            <person name="Saus E."/>
            <person name="Pryszcz L."/>
            <person name="Cillingova A."/>
            <person name="Nosek J."/>
            <person name="Gabaldon T."/>
        </authorList>
    </citation>
    <scope>NUCLEOTIDE SEQUENCE</scope>
    <source>
        <strain evidence="3">CBS 10844</strain>
    </source>
</reference>
<feature type="compositionally biased region" description="Basic and acidic residues" evidence="2">
    <location>
        <begin position="534"/>
        <end position="589"/>
    </location>
</feature>
<dbReference type="GO" id="GO:0070941">
    <property type="term" value="P:eisosome assembly"/>
    <property type="evidence" value="ECO:0007669"/>
    <property type="project" value="TreeGrafter"/>
</dbReference>
<feature type="compositionally biased region" description="Acidic residues" evidence="2">
    <location>
        <begin position="854"/>
        <end position="867"/>
    </location>
</feature>
<sequence>MSHPAYQTAGRPLSKEALYHQRLRQGIFQSPSGAIVGVNSNASDTAALLAASSDLTVKPSYERSIAPEAQNAALAAKKQEINSWKRQHHAPDAQDAATASSSRGHSLSSSSQHTANDSSYTIVRVGIPSALDSASIYKAAEARSAGTMSSRIDPIRDVKRSGIQSKQTASPLNIDKINKLATKNSSKSLNSRFNPDLDYRSGLKKQKPTEFLDQSEEDLAAESADAALTQPIQVPDYATQTRSSTMKTAKEIVTPSLLAAAAARANERLSSMNANTPESFKQQAQLYANALAIAQQKSDERSKNRQSGVINLGGGLTITIAELDKLAATYVKPVLNDIETKADSKRQIEAEKKQRKLELKAAHQKAKQDEHAAKIKEKEDIAKAKEQRVLENENLKKAEAEKLTAHEQSRNKEVEAKQKEYEELEKKHAEEKKQLLAEKKENQDGIDEEESAKKEERNKELKGLQEEKDEILKPTLDELEEENAKLKEVTGERDALVKEVEAAENQKKEYDSKLEELKSKIEKTEKDIEKYTTDLEEATTKHETTDKELSDLKNKHDETKLNTEKEHKDLDSKIEELEKEKKEKTEEKAAKKKTIIAALDNKVRDEHKINQELPPHLKREINEDKIRDTSSLFSEEETKPKVTSPVTESSKSKAATSTATPKADEKEGSETKVAKEKSTSSKPVTRDVVEGKEIKTVPITAEVKDENKKKGVKPVAASSTATTSGANANLSPQKRSVASNAPESPTKKSVPFSKRFSNFFKDQTKASQPAHHTAKPTWNKSTSTKPAATGTTSATKKEEAKSSDKKTEKAATTTTAVKKPETKTKQPTTSNTPVSKDSVKKENKPATATKDSDDYGDFDDEDEDEDLISDKNGNKGGLFKEEIL</sequence>
<dbReference type="Proteomes" id="UP001202479">
    <property type="component" value="Unassembled WGS sequence"/>
</dbReference>
<feature type="region of interest" description="Disordered" evidence="2">
    <location>
        <begin position="359"/>
        <end position="475"/>
    </location>
</feature>
<dbReference type="GeneID" id="73380849"/>
<comment type="similarity">
    <text evidence="1">Belongs to the EIS1 family.</text>
</comment>
<feature type="compositionally biased region" description="Basic and acidic residues" evidence="2">
    <location>
        <begin position="662"/>
        <end position="695"/>
    </location>
</feature>
<keyword evidence="4" id="KW-1185">Reference proteome</keyword>
<dbReference type="PANTHER" id="PTHR28298:SF1">
    <property type="entry name" value="EISOSOME PROTEIN 1"/>
    <property type="match status" value="1"/>
</dbReference>
<organism evidence="3 4">
    <name type="scientific">Candida oxycetoniae</name>
    <dbReference type="NCBI Taxonomy" id="497107"/>
    <lineage>
        <taxon>Eukaryota</taxon>
        <taxon>Fungi</taxon>
        <taxon>Dikarya</taxon>
        <taxon>Ascomycota</taxon>
        <taxon>Saccharomycotina</taxon>
        <taxon>Pichiomycetes</taxon>
        <taxon>Debaryomycetaceae</taxon>
        <taxon>Candida/Lodderomyces clade</taxon>
        <taxon>Candida</taxon>
    </lineage>
</organism>
<dbReference type="EMBL" id="JAHUZD010000110">
    <property type="protein sequence ID" value="KAI3403965.2"/>
    <property type="molecule type" value="Genomic_DNA"/>
</dbReference>
<feature type="region of interest" description="Disordered" evidence="2">
    <location>
        <begin position="186"/>
        <end position="208"/>
    </location>
</feature>
<proteinExistence type="inferred from homology"/>
<feature type="compositionally biased region" description="Basic and acidic residues" evidence="2">
    <location>
        <begin position="451"/>
        <end position="475"/>
    </location>
</feature>
<accession>A0AAI9SWR3</accession>
<feature type="compositionally biased region" description="Basic and acidic residues" evidence="2">
    <location>
        <begin position="359"/>
        <end position="443"/>
    </location>
</feature>
<dbReference type="RefSeq" id="XP_049179710.1">
    <property type="nucleotide sequence ID" value="XM_049324544.1"/>
</dbReference>
<evidence type="ECO:0000256" key="2">
    <source>
        <dbReference type="SAM" id="MobiDB-lite"/>
    </source>
</evidence>
<evidence type="ECO:0000313" key="4">
    <source>
        <dbReference type="Proteomes" id="UP001202479"/>
    </source>
</evidence>
<feature type="compositionally biased region" description="Low complexity" evidence="2">
    <location>
        <begin position="647"/>
        <end position="661"/>
    </location>
</feature>
<feature type="compositionally biased region" description="Polar residues" evidence="2">
    <location>
        <begin position="725"/>
        <end position="743"/>
    </location>
</feature>
<feature type="region of interest" description="Disordered" evidence="2">
    <location>
        <begin position="534"/>
        <end position="884"/>
    </location>
</feature>
<dbReference type="Pfam" id="PF12757">
    <property type="entry name" value="Eisosome1"/>
    <property type="match status" value="1"/>
</dbReference>
<feature type="compositionally biased region" description="Basic and acidic residues" evidence="2">
    <location>
        <begin position="601"/>
        <end position="628"/>
    </location>
</feature>
<feature type="region of interest" description="Disordered" evidence="2">
    <location>
        <begin position="83"/>
        <end position="115"/>
    </location>
</feature>
<comment type="caution">
    <text evidence="3">The sequence shown here is derived from an EMBL/GenBank/DDBJ whole genome shotgun (WGS) entry which is preliminary data.</text>
</comment>